<protein>
    <submittedName>
        <fullName evidence="1">Uncharacterized protein</fullName>
    </submittedName>
</protein>
<organism evidence="1 2">
    <name type="scientific">Truncatella angustata</name>
    <dbReference type="NCBI Taxonomy" id="152316"/>
    <lineage>
        <taxon>Eukaryota</taxon>
        <taxon>Fungi</taxon>
        <taxon>Dikarya</taxon>
        <taxon>Ascomycota</taxon>
        <taxon>Pezizomycotina</taxon>
        <taxon>Sordariomycetes</taxon>
        <taxon>Xylariomycetidae</taxon>
        <taxon>Amphisphaeriales</taxon>
        <taxon>Sporocadaceae</taxon>
        <taxon>Truncatella</taxon>
    </lineage>
</organism>
<dbReference type="Proteomes" id="UP000758603">
    <property type="component" value="Unassembled WGS sequence"/>
</dbReference>
<evidence type="ECO:0000313" key="1">
    <source>
        <dbReference type="EMBL" id="KAH6649015.1"/>
    </source>
</evidence>
<sequence>MQAQAVSQMACAWLAPFCSSRLTTVCQLRKFTCGVKTSTQKSHFPSIWAGAKRERKNVSSFVSPIAISASHNVSHIVVWFSDERCQCRSSADLPVTSAYCPLPNRSL</sequence>
<evidence type="ECO:0000313" key="2">
    <source>
        <dbReference type="Proteomes" id="UP000758603"/>
    </source>
</evidence>
<dbReference type="AlphaFoldDB" id="A0A9P8UFN6"/>
<dbReference type="EMBL" id="JAGPXC010000007">
    <property type="protein sequence ID" value="KAH6649015.1"/>
    <property type="molecule type" value="Genomic_DNA"/>
</dbReference>
<name>A0A9P8UFN6_9PEZI</name>
<comment type="caution">
    <text evidence="1">The sequence shown here is derived from an EMBL/GenBank/DDBJ whole genome shotgun (WGS) entry which is preliminary data.</text>
</comment>
<dbReference type="RefSeq" id="XP_045955522.1">
    <property type="nucleotide sequence ID" value="XM_046096537.1"/>
</dbReference>
<accession>A0A9P8UFN6</accession>
<reference evidence="1" key="1">
    <citation type="journal article" date="2021" name="Nat. Commun.">
        <title>Genetic determinants of endophytism in the Arabidopsis root mycobiome.</title>
        <authorList>
            <person name="Mesny F."/>
            <person name="Miyauchi S."/>
            <person name="Thiergart T."/>
            <person name="Pickel B."/>
            <person name="Atanasova L."/>
            <person name="Karlsson M."/>
            <person name="Huettel B."/>
            <person name="Barry K.W."/>
            <person name="Haridas S."/>
            <person name="Chen C."/>
            <person name="Bauer D."/>
            <person name="Andreopoulos W."/>
            <person name="Pangilinan J."/>
            <person name="LaButti K."/>
            <person name="Riley R."/>
            <person name="Lipzen A."/>
            <person name="Clum A."/>
            <person name="Drula E."/>
            <person name="Henrissat B."/>
            <person name="Kohler A."/>
            <person name="Grigoriev I.V."/>
            <person name="Martin F.M."/>
            <person name="Hacquard S."/>
        </authorList>
    </citation>
    <scope>NUCLEOTIDE SEQUENCE</scope>
    <source>
        <strain evidence="1">MPI-SDFR-AT-0073</strain>
    </source>
</reference>
<proteinExistence type="predicted"/>
<dbReference type="GeneID" id="70125429"/>
<gene>
    <name evidence="1" type="ORF">BKA67DRAFT_379487</name>
</gene>
<keyword evidence="2" id="KW-1185">Reference proteome</keyword>